<dbReference type="AlphaFoldDB" id="A0A9W9ABG0"/>
<name>A0A9W9ABG0_9AGAR</name>
<organism evidence="2 3">
    <name type="scientific">Lentinula lateritia</name>
    <dbReference type="NCBI Taxonomy" id="40482"/>
    <lineage>
        <taxon>Eukaryota</taxon>
        <taxon>Fungi</taxon>
        <taxon>Dikarya</taxon>
        <taxon>Basidiomycota</taxon>
        <taxon>Agaricomycotina</taxon>
        <taxon>Agaricomycetes</taxon>
        <taxon>Agaricomycetidae</taxon>
        <taxon>Agaricales</taxon>
        <taxon>Marasmiineae</taxon>
        <taxon>Omphalotaceae</taxon>
        <taxon>Lentinula</taxon>
    </lineage>
</organism>
<comment type="caution">
    <text evidence="2">The sequence shown here is derived from an EMBL/GenBank/DDBJ whole genome shotgun (WGS) entry which is preliminary data.</text>
</comment>
<reference evidence="2" key="1">
    <citation type="submission" date="2022-08" db="EMBL/GenBank/DDBJ databases">
        <authorList>
            <consortium name="DOE Joint Genome Institute"/>
            <person name="Min B."/>
            <person name="Riley R."/>
            <person name="Sierra-Patev S."/>
            <person name="Naranjo-Ortiz M."/>
            <person name="Looney B."/>
            <person name="Konkel Z."/>
            <person name="Slot J.C."/>
            <person name="Sakamoto Y."/>
            <person name="Steenwyk J.L."/>
            <person name="Rokas A."/>
            <person name="Carro J."/>
            <person name="Camarero S."/>
            <person name="Ferreira P."/>
            <person name="Molpeceres G."/>
            <person name="Ruiz-Duenas F.J."/>
            <person name="Serrano A."/>
            <person name="Henrissat B."/>
            <person name="Drula E."/>
            <person name="Hughes K.W."/>
            <person name="Mata J.L."/>
            <person name="Ishikawa N.K."/>
            <person name="Vargas-Isla R."/>
            <person name="Ushijima S."/>
            <person name="Smith C.A."/>
            <person name="Ahrendt S."/>
            <person name="Andreopoulos W."/>
            <person name="He G."/>
            <person name="Labutti K."/>
            <person name="Lipzen A."/>
            <person name="Ng V."/>
            <person name="Sandor L."/>
            <person name="Barry K."/>
            <person name="Martinez A.T."/>
            <person name="Xiao Y."/>
            <person name="Gibbons J.G."/>
            <person name="Terashima K."/>
            <person name="Hibbett D.S."/>
            <person name="Grigoriev I.V."/>
        </authorList>
    </citation>
    <scope>NUCLEOTIDE SEQUENCE</scope>
    <source>
        <strain evidence="2">Sp2 HRB7682 ss15</strain>
    </source>
</reference>
<feature type="region of interest" description="Disordered" evidence="1">
    <location>
        <begin position="106"/>
        <end position="172"/>
    </location>
</feature>
<reference evidence="2" key="2">
    <citation type="journal article" date="2023" name="Proc. Natl. Acad. Sci. U.S.A.">
        <title>A global phylogenomic analysis of the shiitake genus Lentinula.</title>
        <authorList>
            <person name="Sierra-Patev S."/>
            <person name="Min B."/>
            <person name="Naranjo-Ortiz M."/>
            <person name="Looney B."/>
            <person name="Konkel Z."/>
            <person name="Slot J.C."/>
            <person name="Sakamoto Y."/>
            <person name="Steenwyk J.L."/>
            <person name="Rokas A."/>
            <person name="Carro J."/>
            <person name="Camarero S."/>
            <person name="Ferreira P."/>
            <person name="Molpeceres G."/>
            <person name="Ruiz-Duenas F.J."/>
            <person name="Serrano A."/>
            <person name="Henrissat B."/>
            <person name="Drula E."/>
            <person name="Hughes K.W."/>
            <person name="Mata J.L."/>
            <person name="Ishikawa N.K."/>
            <person name="Vargas-Isla R."/>
            <person name="Ushijima S."/>
            <person name="Smith C.A."/>
            <person name="Donoghue J."/>
            <person name="Ahrendt S."/>
            <person name="Andreopoulos W."/>
            <person name="He G."/>
            <person name="LaButti K."/>
            <person name="Lipzen A."/>
            <person name="Ng V."/>
            <person name="Riley R."/>
            <person name="Sandor L."/>
            <person name="Barry K."/>
            <person name="Martinez A.T."/>
            <person name="Xiao Y."/>
            <person name="Gibbons J.G."/>
            <person name="Terashima K."/>
            <person name="Grigoriev I.V."/>
            <person name="Hibbett D."/>
        </authorList>
    </citation>
    <scope>NUCLEOTIDE SEQUENCE</scope>
    <source>
        <strain evidence="2">Sp2 HRB7682 ss15</strain>
    </source>
</reference>
<evidence type="ECO:0000313" key="2">
    <source>
        <dbReference type="EMBL" id="KAJ4478863.1"/>
    </source>
</evidence>
<gene>
    <name evidence="2" type="ORF">C8J55DRAFT_561225</name>
</gene>
<protein>
    <submittedName>
        <fullName evidence="2">Uncharacterized protein</fullName>
    </submittedName>
</protein>
<feature type="compositionally biased region" description="Polar residues" evidence="1">
    <location>
        <begin position="126"/>
        <end position="164"/>
    </location>
</feature>
<dbReference type="Proteomes" id="UP001150238">
    <property type="component" value="Unassembled WGS sequence"/>
</dbReference>
<proteinExistence type="predicted"/>
<evidence type="ECO:0000313" key="3">
    <source>
        <dbReference type="Proteomes" id="UP001150238"/>
    </source>
</evidence>
<evidence type="ECO:0000256" key="1">
    <source>
        <dbReference type="SAM" id="MobiDB-lite"/>
    </source>
</evidence>
<dbReference type="EMBL" id="JANVFS010000017">
    <property type="protein sequence ID" value="KAJ4478863.1"/>
    <property type="molecule type" value="Genomic_DNA"/>
</dbReference>
<feature type="compositionally biased region" description="Basic and acidic residues" evidence="1">
    <location>
        <begin position="106"/>
        <end position="117"/>
    </location>
</feature>
<sequence length="199" mass="22023">MGPAVGYYLVSSHLTALAGFRFPEPCLRASVCDRALCHYPSVGSNFESHRKEFHSVEHRFSYNGQKVKVSRRADGKLPCPCGSETHARYSFKKLTSLTRLLRHPFAHESPHPDHRLDGLISAKDPFSSTPVDSSMSITSQPLDCTSHSPASRSRYTPASTSTIPQDEDFPSAMDIEAVKEVRGGWSKRRASEASVDVED</sequence>
<accession>A0A9W9ABG0</accession>